<dbReference type="Pfam" id="PF25084">
    <property type="entry name" value="LbH_EIF2B"/>
    <property type="match status" value="1"/>
</dbReference>
<evidence type="ECO:0000256" key="4">
    <source>
        <dbReference type="ARBA" id="ARBA00022540"/>
    </source>
</evidence>
<gene>
    <name evidence="12" type="ORF">ES288_A08G014200v1</name>
</gene>
<dbReference type="CDD" id="cd04198">
    <property type="entry name" value="eIF-2B_gamma_N"/>
    <property type="match status" value="1"/>
</dbReference>
<dbReference type="CDD" id="cd04652">
    <property type="entry name" value="LbH_eIF2B_gamma_C"/>
    <property type="match status" value="1"/>
</dbReference>
<dbReference type="Pfam" id="PF00483">
    <property type="entry name" value="NTP_transferase"/>
    <property type="match status" value="1"/>
</dbReference>
<keyword evidence="5" id="KW-0648">Protein biosynthesis</keyword>
<comment type="subunit">
    <text evidence="9">Component of the translation initiation factor 2B (eIF2B) complex which is a heterodecamer of two sets of five different subunits: alpha, beta, gamma, delta and epsilon. Subunits alpha, beta and delta comprise a regulatory subcomplex and subunits epsilon and gamma comprise a catalytic subcomplex. Within the complex, the hexameric regulatory complex resides at the center, with the two heterodimeric catalytic subcomplexes bound on opposite sides.</text>
</comment>
<evidence type="ECO:0000256" key="1">
    <source>
        <dbReference type="ARBA" id="ARBA00004514"/>
    </source>
</evidence>
<protein>
    <recommendedName>
        <fullName evidence="6">Translation initiation factor eIF2B subunit gamma</fullName>
    </recommendedName>
    <alternativeName>
        <fullName evidence="7">eIF2B GDP-GTP exchange factor subunit gamma</fullName>
    </alternativeName>
</protein>
<dbReference type="GO" id="GO:0003743">
    <property type="term" value="F:translation initiation factor activity"/>
    <property type="evidence" value="ECO:0007669"/>
    <property type="project" value="UniProtKB-KW"/>
</dbReference>
<evidence type="ECO:0000256" key="3">
    <source>
        <dbReference type="ARBA" id="ARBA00022490"/>
    </source>
</evidence>
<dbReference type="GO" id="GO:0005851">
    <property type="term" value="C:eukaryotic translation initiation factor 2B complex"/>
    <property type="evidence" value="ECO:0007669"/>
    <property type="project" value="TreeGrafter"/>
</dbReference>
<evidence type="ECO:0000313" key="13">
    <source>
        <dbReference type="Proteomes" id="UP000323506"/>
    </source>
</evidence>
<evidence type="ECO:0000259" key="10">
    <source>
        <dbReference type="Pfam" id="PF00483"/>
    </source>
</evidence>
<dbReference type="AlphaFoldDB" id="A0A5D2FGP0"/>
<dbReference type="InterPro" id="IPR051960">
    <property type="entry name" value="eIF2B_gamma"/>
</dbReference>
<comment type="similarity">
    <text evidence="2">Belongs to the eIF-2B gamma/epsilon subunits family.</text>
</comment>
<dbReference type="SUPFAM" id="SSF53448">
    <property type="entry name" value="Nucleotide-diphospho-sugar transferases"/>
    <property type="match status" value="1"/>
</dbReference>
<dbReference type="PANTHER" id="PTHR45989:SF1">
    <property type="entry name" value="TRANSLATION INITIATION FACTOR EIF-2B SUBUNIT GAMMA"/>
    <property type="match status" value="1"/>
</dbReference>
<dbReference type="GO" id="GO:0005085">
    <property type="term" value="F:guanyl-nucleotide exchange factor activity"/>
    <property type="evidence" value="ECO:0007669"/>
    <property type="project" value="TreeGrafter"/>
</dbReference>
<name>A0A5D2FGP0_GOSDA</name>
<evidence type="ECO:0000256" key="2">
    <source>
        <dbReference type="ARBA" id="ARBA00007878"/>
    </source>
</evidence>
<dbReference type="Proteomes" id="UP000323506">
    <property type="component" value="Chromosome A08"/>
</dbReference>
<evidence type="ECO:0000256" key="6">
    <source>
        <dbReference type="ARBA" id="ARBA00044196"/>
    </source>
</evidence>
<keyword evidence="13" id="KW-1185">Reference proteome</keyword>
<keyword evidence="3" id="KW-0963">Cytoplasm</keyword>
<dbReference type="Gene3D" id="2.160.10.10">
    <property type="entry name" value="Hexapeptide repeat proteins"/>
    <property type="match status" value="1"/>
</dbReference>
<organism evidence="12 13">
    <name type="scientific">Gossypium darwinii</name>
    <name type="common">Darwin's cotton</name>
    <name type="synonym">Gossypium barbadense var. darwinii</name>
    <dbReference type="NCBI Taxonomy" id="34276"/>
    <lineage>
        <taxon>Eukaryota</taxon>
        <taxon>Viridiplantae</taxon>
        <taxon>Streptophyta</taxon>
        <taxon>Embryophyta</taxon>
        <taxon>Tracheophyta</taxon>
        <taxon>Spermatophyta</taxon>
        <taxon>Magnoliopsida</taxon>
        <taxon>eudicotyledons</taxon>
        <taxon>Gunneridae</taxon>
        <taxon>Pentapetalae</taxon>
        <taxon>rosids</taxon>
        <taxon>malvids</taxon>
        <taxon>Malvales</taxon>
        <taxon>Malvaceae</taxon>
        <taxon>Malvoideae</taxon>
        <taxon>Gossypium</taxon>
    </lineage>
</organism>
<accession>A0A5D2FGP0</accession>
<feature type="domain" description="EIF2B subunit epsilon/gamma LbH" evidence="11">
    <location>
        <begin position="353"/>
        <end position="442"/>
    </location>
</feature>
<evidence type="ECO:0000259" key="11">
    <source>
        <dbReference type="Pfam" id="PF25084"/>
    </source>
</evidence>
<feature type="domain" description="Nucleotidyl transferase" evidence="10">
    <location>
        <begin position="5"/>
        <end position="139"/>
    </location>
</feature>
<comment type="function">
    <text evidence="8">Acts as a component of the translation initiation factor 2B (eIF2B) complex, which catalyzes the exchange of GDP for GTP on the eukaryotic initiation factor 2 (eIF2) complex gamma subunit. Its guanine nucleotide exchange factor activity is repressed when bound to eIF2 complex phosphorylated on the alpha subunit, thereby limiting the amount of methionyl-initiator methionine tRNA available to the ribosome and consequently global translation is repressed.</text>
</comment>
<keyword evidence="4" id="KW-0396">Initiation factor</keyword>
<evidence type="ECO:0000256" key="5">
    <source>
        <dbReference type="ARBA" id="ARBA00022917"/>
    </source>
</evidence>
<dbReference type="InterPro" id="IPR029044">
    <property type="entry name" value="Nucleotide-diphossugar_trans"/>
</dbReference>
<evidence type="ECO:0000313" key="12">
    <source>
        <dbReference type="EMBL" id="TYH04530.1"/>
    </source>
</evidence>
<dbReference type="InterPro" id="IPR005835">
    <property type="entry name" value="NTP_transferase_dom"/>
</dbReference>
<proteinExistence type="inferred from homology"/>
<reference evidence="12 13" key="1">
    <citation type="submission" date="2019-06" db="EMBL/GenBank/DDBJ databases">
        <title>WGS assembly of Gossypium darwinii.</title>
        <authorList>
            <person name="Chen Z.J."/>
            <person name="Sreedasyam A."/>
            <person name="Ando A."/>
            <person name="Song Q."/>
            <person name="De L."/>
            <person name="Hulse-Kemp A."/>
            <person name="Ding M."/>
            <person name="Ye W."/>
            <person name="Kirkbride R."/>
            <person name="Jenkins J."/>
            <person name="Plott C."/>
            <person name="Lovell J."/>
            <person name="Lin Y.-M."/>
            <person name="Vaughn R."/>
            <person name="Liu B."/>
            <person name="Li W."/>
            <person name="Simpson S."/>
            <person name="Scheffler B."/>
            <person name="Saski C."/>
            <person name="Grover C."/>
            <person name="Hu G."/>
            <person name="Conover J."/>
            <person name="Carlson J."/>
            <person name="Shu S."/>
            <person name="Boston L."/>
            <person name="Williams M."/>
            <person name="Peterson D."/>
            <person name="Mcgee K."/>
            <person name="Jones D."/>
            <person name="Wendel J."/>
            <person name="Stelly D."/>
            <person name="Grimwood J."/>
            <person name="Schmutz J."/>
        </authorList>
    </citation>
    <scope>NUCLEOTIDE SEQUENCE [LARGE SCALE GENOMIC DNA]</scope>
    <source>
        <strain evidence="12">1808015.09</strain>
    </source>
</reference>
<dbReference type="GO" id="GO:0002183">
    <property type="term" value="P:cytoplasmic translational initiation"/>
    <property type="evidence" value="ECO:0007669"/>
    <property type="project" value="TreeGrafter"/>
</dbReference>
<dbReference type="InterPro" id="IPR056764">
    <property type="entry name" value="LbH_EIF2B3/5"/>
</dbReference>
<dbReference type="GO" id="GO:0005829">
    <property type="term" value="C:cytosol"/>
    <property type="evidence" value="ECO:0007669"/>
    <property type="project" value="UniProtKB-SubCell"/>
</dbReference>
<sequence length="456" mass="49088">MDFQVVVLAGGNSKNLTPLVSKELPKPLLPVANCPVLNYVLHQLEQSNLKDLIVVVEGEDAALLVGAWISGTFIDRLHVEIAAVPEDIGTAGALRAISHHLTAKDILVVSGDLVSDVPPGALAATHRRHDAAVTTMLCSIPVSGPLESGSSGGKDKAKKLGRYNIIGLDPSKQFLLHIATGAEIEKDARISKRILHAVGQMEMRSDLMDAHMYAFKRSVLQEVLDIKDTFQSLKEDVLPYLVRSQLKSEALLNRTPQGEENSNEKVSSQNNQAFISRILANASTPSFHGLYSENPDGSSSTRKTHKCCVYIASSSSYCVRLNSIQAFMDINRDVTGDADHLLSPNNIIGPSPKLGTKTTVGPNCRLGEGSEMGDKCQVKRSIIGRHCRIGSHVKAVNSVVMNHVTIGDGCIIQGSVICSNVQLQERVVLKDCQVGAGFVVTAGSEYKAESLAKKEK</sequence>
<evidence type="ECO:0000256" key="8">
    <source>
        <dbReference type="ARBA" id="ARBA00045373"/>
    </source>
</evidence>
<evidence type="ECO:0000256" key="7">
    <source>
        <dbReference type="ARBA" id="ARBA00044229"/>
    </source>
</evidence>
<dbReference type="Gene3D" id="3.90.550.10">
    <property type="entry name" value="Spore Coat Polysaccharide Biosynthesis Protein SpsA, Chain A"/>
    <property type="match status" value="1"/>
</dbReference>
<dbReference type="PANTHER" id="PTHR45989">
    <property type="entry name" value="TRANSLATION INITIATION FACTOR EIF-2B SUBUNIT GAMMA"/>
    <property type="match status" value="1"/>
</dbReference>
<comment type="subcellular location">
    <subcellularLocation>
        <location evidence="1">Cytoplasm</location>
        <location evidence="1">Cytosol</location>
    </subcellularLocation>
</comment>
<evidence type="ECO:0000256" key="9">
    <source>
        <dbReference type="ARBA" id="ARBA00046432"/>
    </source>
</evidence>
<dbReference type="EMBL" id="CM017695">
    <property type="protein sequence ID" value="TYH04530.1"/>
    <property type="molecule type" value="Genomic_DNA"/>
</dbReference>